<dbReference type="AlphaFoldDB" id="A0A4Z2HMB3"/>
<keyword evidence="2" id="KW-1185">Reference proteome</keyword>
<accession>A0A4Z2HMB3</accession>
<name>A0A4Z2HMB3_9TELE</name>
<protein>
    <submittedName>
        <fullName evidence="1">Uncharacterized protein</fullName>
    </submittedName>
</protein>
<dbReference type="Proteomes" id="UP000314294">
    <property type="component" value="Unassembled WGS sequence"/>
</dbReference>
<gene>
    <name evidence="1" type="ORF">EYF80_022759</name>
</gene>
<sequence>MVLVPPIMISEVYSSMARLLSPTQGTTELDCTMSSTTLLLEISFERNCCGADRFFPSLLPSVTSIPLPAPLLTLMPELTRKSTSTDLTLVWPDLKSSPPMKTPLCTASSTAPGTKVFWGEPLM</sequence>
<dbReference type="EMBL" id="SRLO01000211">
    <property type="protein sequence ID" value="TNN66986.1"/>
    <property type="molecule type" value="Genomic_DNA"/>
</dbReference>
<evidence type="ECO:0000313" key="1">
    <source>
        <dbReference type="EMBL" id="TNN66986.1"/>
    </source>
</evidence>
<organism evidence="1 2">
    <name type="scientific">Liparis tanakae</name>
    <name type="common">Tanaka's snailfish</name>
    <dbReference type="NCBI Taxonomy" id="230148"/>
    <lineage>
        <taxon>Eukaryota</taxon>
        <taxon>Metazoa</taxon>
        <taxon>Chordata</taxon>
        <taxon>Craniata</taxon>
        <taxon>Vertebrata</taxon>
        <taxon>Euteleostomi</taxon>
        <taxon>Actinopterygii</taxon>
        <taxon>Neopterygii</taxon>
        <taxon>Teleostei</taxon>
        <taxon>Neoteleostei</taxon>
        <taxon>Acanthomorphata</taxon>
        <taxon>Eupercaria</taxon>
        <taxon>Perciformes</taxon>
        <taxon>Cottioidei</taxon>
        <taxon>Cottales</taxon>
        <taxon>Liparidae</taxon>
        <taxon>Liparis</taxon>
    </lineage>
</organism>
<proteinExistence type="predicted"/>
<evidence type="ECO:0000313" key="2">
    <source>
        <dbReference type="Proteomes" id="UP000314294"/>
    </source>
</evidence>
<comment type="caution">
    <text evidence="1">The sequence shown here is derived from an EMBL/GenBank/DDBJ whole genome shotgun (WGS) entry which is preliminary data.</text>
</comment>
<reference evidence="1 2" key="1">
    <citation type="submission" date="2019-03" db="EMBL/GenBank/DDBJ databases">
        <title>First draft genome of Liparis tanakae, snailfish: a comprehensive survey of snailfish specific genes.</title>
        <authorList>
            <person name="Kim W."/>
            <person name="Song I."/>
            <person name="Jeong J.-H."/>
            <person name="Kim D."/>
            <person name="Kim S."/>
            <person name="Ryu S."/>
            <person name="Song J.Y."/>
            <person name="Lee S.K."/>
        </authorList>
    </citation>
    <scope>NUCLEOTIDE SEQUENCE [LARGE SCALE GENOMIC DNA]</scope>
    <source>
        <tissue evidence="1">Muscle</tissue>
    </source>
</reference>